<dbReference type="Gene3D" id="1.25.40.20">
    <property type="entry name" value="Ankyrin repeat-containing domain"/>
    <property type="match status" value="2"/>
</dbReference>
<dbReference type="Pfam" id="PF13637">
    <property type="entry name" value="Ank_4"/>
    <property type="match status" value="1"/>
</dbReference>
<dbReference type="InterPro" id="IPR002110">
    <property type="entry name" value="Ankyrin_rpt"/>
</dbReference>
<protein>
    <submittedName>
        <fullName evidence="2">Ankyrin repeat domain containing protein</fullName>
    </submittedName>
</protein>
<dbReference type="SUPFAM" id="SSF48403">
    <property type="entry name" value="Ankyrin repeat"/>
    <property type="match status" value="1"/>
</dbReference>
<feature type="region of interest" description="Disordered" evidence="1">
    <location>
        <begin position="1"/>
        <end position="47"/>
    </location>
</feature>
<organism evidence="2 3">
    <name type="scientific">Pandoravirus dulcis</name>
    <dbReference type="NCBI Taxonomy" id="1349409"/>
    <lineage>
        <taxon>Viruses</taxon>
        <taxon>Pandoravirus</taxon>
    </lineage>
</organism>
<dbReference type="PANTHER" id="PTHR46586">
    <property type="entry name" value="ANKYRIN REPEAT-CONTAINING PROTEIN"/>
    <property type="match status" value="1"/>
</dbReference>
<accession>A0A291AU89</accession>
<dbReference type="InterPro" id="IPR052050">
    <property type="entry name" value="SecEffector_AnkRepeat"/>
</dbReference>
<dbReference type="EMBL" id="KC977570">
    <property type="protein sequence ID" value="ATE82507.1"/>
    <property type="molecule type" value="Genomic_DNA"/>
</dbReference>
<dbReference type="InterPro" id="IPR036770">
    <property type="entry name" value="Ankyrin_rpt-contain_sf"/>
</dbReference>
<name>A0A291AU89_9VIRU</name>
<feature type="region of interest" description="Disordered" evidence="1">
    <location>
        <begin position="716"/>
        <end position="735"/>
    </location>
</feature>
<dbReference type="GeneID" id="16511908"/>
<evidence type="ECO:0000313" key="2">
    <source>
        <dbReference type="EMBL" id="ATE82507.1"/>
    </source>
</evidence>
<evidence type="ECO:0000313" key="3">
    <source>
        <dbReference type="Proteomes" id="UP000201566"/>
    </source>
</evidence>
<gene>
    <name evidence="2" type="ORF">pdul_cds_434</name>
</gene>
<sequence length="735" mass="78939">MDHADAAYNDLQMDTEGHNNNDGNDDVCTPGAQETSGGDDQDSTGPRHLPHEVAVVILDQLDAANAQRCLVEVNLFGLGDPHGEAVRQRCMRTKKRLLVRHGDTHALCYLAARGARFHMGHVRVAATHGHEDTVRWLLANGARDTPGCGAIESAAAGGHTGVLSCLLAAGRERPTRTGVLRAALLAATLGGHRDAARLLSDALGATPEPMVLIAAALGGDLATVQDLLAAHPRWAHLCAHAACGPIVLPASDQWPQSEWTPFWSHPCARRMAGVGRAPYVRGDPPGGRAPRRLDLIGAACVSGNVDAVRTLWAAGVGVRDTWRDNLATWAALGSSRDVLAFVASKRAEIECAHGDMAPGPMRTDDVLKTAAISRDMDLVRLAWTLFDRPRPRDTHFIGSSGVDMARFVIDNDVVASVAERARLMAKAALNDGDAAAYLIQHHADELARGLAATRTCLPRSVEAARLLFDRGLAVFTPQTVMHAISALRTDVVRYLVVERGLGMAPVARCRPAPPGHALPTPEPDADGLCWPPSKLRYLFRYTDAELIGCLLDRCADSAERAHHTDAALCASVALGRRDMFDALLARRAADPLARPLVFEMPYHSHPWMRLDGVLLGRLVAALGVQGIDFAQCNLLPWLGKRCLPAAEDLCRRGLYDPAPECARVQDGKGHPWLLIRPRVSGALVSSRAVIEWLAARGMRLARLCPASCSICRNARDGRPPSSPVASTSSCAHEEP</sequence>
<dbReference type="RefSeq" id="YP_009430216.1">
    <property type="nucleotide sequence ID" value="NC_021858.1"/>
</dbReference>
<dbReference type="PANTHER" id="PTHR46586:SF3">
    <property type="entry name" value="ANKYRIN REPEAT-CONTAINING PROTEIN"/>
    <property type="match status" value="1"/>
</dbReference>
<proteinExistence type="predicted"/>
<reference evidence="2 3" key="1">
    <citation type="journal article" date="2013" name="Science">
        <title>Pandoraviruses: amoeba viruses with genomes up to 2.5 Mb reaching that of parasitic eukaryotes.</title>
        <authorList>
            <person name="Philippe N."/>
            <person name="Legendre M."/>
            <person name="Doutre G."/>
            <person name="Coute Y."/>
            <person name="Poirot O."/>
            <person name="Lescot M."/>
            <person name="Arslan D."/>
            <person name="Seltzer V."/>
            <person name="Bertaux L."/>
            <person name="Bruley C."/>
            <person name="Garin J."/>
            <person name="Claverie J.M."/>
            <person name="Abergel C."/>
        </authorList>
    </citation>
    <scope>NUCLEOTIDE SEQUENCE [LARGE SCALE GENOMIC DNA]</scope>
    <source>
        <strain evidence="2">Melbourne</strain>
    </source>
</reference>
<evidence type="ECO:0000256" key="1">
    <source>
        <dbReference type="SAM" id="MobiDB-lite"/>
    </source>
</evidence>
<dbReference type="Proteomes" id="UP000201566">
    <property type="component" value="Segment"/>
</dbReference>
<dbReference type="KEGG" id="vg:16511908"/>
<feature type="compositionally biased region" description="Polar residues" evidence="1">
    <location>
        <begin position="723"/>
        <end position="735"/>
    </location>
</feature>